<dbReference type="PROSITE" id="PS50113">
    <property type="entry name" value="PAC"/>
    <property type="match status" value="3"/>
</dbReference>
<dbReference type="InterPro" id="IPR029787">
    <property type="entry name" value="Nucleotide_cyclase"/>
</dbReference>
<feature type="domain" description="GGDEF" evidence="10">
    <location>
        <begin position="1000"/>
        <end position="1142"/>
    </location>
</feature>
<dbReference type="SUPFAM" id="SSF141868">
    <property type="entry name" value="EAL domain-like"/>
    <property type="match status" value="1"/>
</dbReference>
<keyword evidence="2 5" id="KW-0812">Transmembrane</keyword>
<dbReference type="PROSITE" id="PS50112">
    <property type="entry name" value="PAS"/>
    <property type="match status" value="2"/>
</dbReference>
<sequence>MKAPLNTARLFVEILAAIVVGETAAMFILRAFAPNATGMHLAILNVAILGILAGPVVLWRVWAAAKKSDRDLATDSAAGGWRLKLGVVTVLALGLGLSLAAGRQIHSSTQAEARAHFQTLAKDALEDVQLRVNQTAHGLNGARGVYAASKSVERLEFKAYVESRDLPKEFPGVPGMGFIERVMRDDLDAFIAAERADDAPDFNVSLSAQSPGAGATAGPGVALAPDLYIIKHIYPIGPNRPAWGFDAGSEPVRREAIERAIATGQPAISGRISLVQQEKSHTGFLYLMPVFRNGTRPSTPAERMATLTGLVFTPIVLETALADLHETVGNRIDLEIFDGPVADKSAQLFDLDGHLDNASGAVTEANFSGRMFAITDEITVGGRSWTVTLSTTPAFEAEIDTTTPVFTALGGAALTLLGAMVLWTMGSGRARAIALASSMTRELREAGVRSERLAEIARRTSNAVIITDAEGRITWVNEGFTKITGYTLEEVLGKVPGHMLRCDKTDPGATEIMRTAQRRGVGCRVEIVNRGKDGREYVLDIEIQPLSDASGTLAGFMAIESDITEQVEARAAIARSEVRLRTIIDAEPECVKVIGTDGTLLEMNPAGLRMLEAETIEQVRERGPEMFVAPHDRAEFKGIIERALRGEAGSLTFQMIGLRGTQRWLNMHAVPLRDGDGPVTAVVSVTRDITEQVVAENKLKEAAALLEEAQTVGRMGNWSFDLAAGKVNWSKQVYALHGRDEANGPPDYAGVLADYHPEDSRALDAAVEACMTEGKPYSLVLRTSGARPTEARHVRLEGRARFDASGKVVDIFGTATDVTAEVESREALLKAQATLEKMRDRLQAAVTGTSDGLWDWKVATEEVWFSDQFWTLLGFIDPAEFPPPCFASWSDRLHPDDSEATLGALQRHQTHKEPYDVEYRLRMVNGAYRWFRARGASQFDAEGQPIRVAGSIQDIDDRKTMEEQLKTSATTDKLTGLPNRALLLDRLQQEIERHKRFKQSHYAVLFLDFDRFKLVNDSIGHGAGDQLLQEIARRLESTVRSLDSVTRPTQAGTASRFGGDEFVVLLSGLAAAEDALKVADRILEALSTPYMLDGHEVVSTASIGIVTSTFGHAEAEEVLRDADTAMYEAKVAGKGRAVMFDDSMRVRVQRKVELEDGLRRALDAKQFRLFYQPIVSLETRRVEGFEALVRWQHPTHGMISPGEFIPVAEETGLVIPLGEWVFKEACRQLAQWWKTMGRESVPSISVNLSRKQLSLADLPNTLARIADDTGVDRSAIHLEITESAIMSNPEHAVALLSQIRGLGFKIYMDDFGTGHSSLSSLHQFPIDVLKIDRSFIANLSRGREFAALVNAICTLAGNLNFKVVAEGVETVEQVALLQALDCQFAQGYHFSRPLSADNVVKYLAIKPGQAAAA</sequence>
<dbReference type="SMART" id="SM00052">
    <property type="entry name" value="EAL"/>
    <property type="match status" value="1"/>
</dbReference>
<feature type="transmembrane region" description="Helical" evidence="5">
    <location>
        <begin position="12"/>
        <end position="33"/>
    </location>
</feature>
<keyword evidence="4 5" id="KW-0472">Membrane</keyword>
<gene>
    <name evidence="11" type="ORF">IPV69_26875</name>
</gene>
<evidence type="ECO:0000313" key="12">
    <source>
        <dbReference type="Proteomes" id="UP000593765"/>
    </source>
</evidence>
<dbReference type="Pfam" id="PF00563">
    <property type="entry name" value="EAL"/>
    <property type="match status" value="1"/>
</dbReference>
<keyword evidence="12" id="KW-1185">Reference proteome</keyword>
<dbReference type="Pfam" id="PF08447">
    <property type="entry name" value="PAS_3"/>
    <property type="match status" value="1"/>
</dbReference>
<dbReference type="Gene3D" id="3.30.450.20">
    <property type="entry name" value="PAS domain"/>
    <property type="match status" value="4"/>
</dbReference>
<evidence type="ECO:0000256" key="3">
    <source>
        <dbReference type="ARBA" id="ARBA00022989"/>
    </source>
</evidence>
<dbReference type="InterPro" id="IPR000014">
    <property type="entry name" value="PAS"/>
</dbReference>
<dbReference type="InterPro" id="IPR001610">
    <property type="entry name" value="PAC"/>
</dbReference>
<dbReference type="GO" id="GO:0016020">
    <property type="term" value="C:membrane"/>
    <property type="evidence" value="ECO:0007669"/>
    <property type="project" value="UniProtKB-SubCell"/>
</dbReference>
<dbReference type="GO" id="GO:0003824">
    <property type="term" value="F:catalytic activity"/>
    <property type="evidence" value="ECO:0007669"/>
    <property type="project" value="UniProtKB-ARBA"/>
</dbReference>
<dbReference type="CDD" id="cd01948">
    <property type="entry name" value="EAL"/>
    <property type="match status" value="1"/>
</dbReference>
<dbReference type="SUPFAM" id="SSF55785">
    <property type="entry name" value="PYP-like sensor domain (PAS domain)"/>
    <property type="match status" value="4"/>
</dbReference>
<dbReference type="InterPro" id="IPR035965">
    <property type="entry name" value="PAS-like_dom_sf"/>
</dbReference>
<dbReference type="NCBIfam" id="TIGR00254">
    <property type="entry name" value="GGDEF"/>
    <property type="match status" value="1"/>
</dbReference>
<dbReference type="SUPFAM" id="SSF55073">
    <property type="entry name" value="Nucleotide cyclase"/>
    <property type="match status" value="1"/>
</dbReference>
<dbReference type="InterPro" id="IPR006189">
    <property type="entry name" value="CHASE_dom"/>
</dbReference>
<evidence type="ECO:0000259" key="9">
    <source>
        <dbReference type="PROSITE" id="PS50883"/>
    </source>
</evidence>
<feature type="domain" description="CHASE" evidence="8">
    <location>
        <begin position="148"/>
        <end position="388"/>
    </location>
</feature>
<dbReference type="InterPro" id="IPR035919">
    <property type="entry name" value="EAL_sf"/>
</dbReference>
<dbReference type="PROSITE" id="PS50887">
    <property type="entry name" value="GGDEF"/>
    <property type="match status" value="1"/>
</dbReference>
<feature type="domain" description="PAC" evidence="7">
    <location>
        <begin position="649"/>
        <end position="701"/>
    </location>
</feature>
<dbReference type="InterPro" id="IPR000160">
    <property type="entry name" value="GGDEF_dom"/>
</dbReference>
<dbReference type="Pfam" id="PF00990">
    <property type="entry name" value="GGDEF"/>
    <property type="match status" value="1"/>
</dbReference>
<dbReference type="PROSITE" id="PS50883">
    <property type="entry name" value="EAL"/>
    <property type="match status" value="1"/>
</dbReference>
<dbReference type="GO" id="GO:0007165">
    <property type="term" value="P:signal transduction"/>
    <property type="evidence" value="ECO:0007669"/>
    <property type="project" value="UniProtKB-ARBA"/>
</dbReference>
<dbReference type="KEGG" id="hbs:IPV69_26875"/>
<protein>
    <submittedName>
        <fullName evidence="11">EAL domain-containing protein</fullName>
    </submittedName>
</protein>
<feature type="domain" description="EAL" evidence="9">
    <location>
        <begin position="1151"/>
        <end position="1407"/>
    </location>
</feature>
<dbReference type="InterPro" id="IPR042240">
    <property type="entry name" value="CHASE_sf"/>
</dbReference>
<dbReference type="InterPro" id="IPR013655">
    <property type="entry name" value="PAS_fold_3"/>
</dbReference>
<dbReference type="NCBIfam" id="TIGR00229">
    <property type="entry name" value="sensory_box"/>
    <property type="match status" value="3"/>
</dbReference>
<dbReference type="RefSeq" id="WP_206292823.1">
    <property type="nucleotide sequence ID" value="NZ_CP063458.1"/>
</dbReference>
<dbReference type="SMART" id="SM00267">
    <property type="entry name" value="GGDEF"/>
    <property type="match status" value="1"/>
</dbReference>
<dbReference type="CDD" id="cd00130">
    <property type="entry name" value="PAS"/>
    <property type="match status" value="3"/>
</dbReference>
<organism evidence="11 12">
    <name type="scientific">Humisphaera borealis</name>
    <dbReference type="NCBI Taxonomy" id="2807512"/>
    <lineage>
        <taxon>Bacteria</taxon>
        <taxon>Pseudomonadati</taxon>
        <taxon>Planctomycetota</taxon>
        <taxon>Phycisphaerae</taxon>
        <taxon>Tepidisphaerales</taxon>
        <taxon>Tepidisphaeraceae</taxon>
        <taxon>Humisphaera</taxon>
    </lineage>
</organism>
<proteinExistence type="predicted"/>
<feature type="domain" description="PAS" evidence="6">
    <location>
        <begin position="576"/>
        <end position="647"/>
    </location>
</feature>
<accession>A0A7M2WWQ9</accession>
<dbReference type="SMART" id="SM00091">
    <property type="entry name" value="PAS"/>
    <property type="match status" value="3"/>
</dbReference>
<dbReference type="InterPro" id="IPR013656">
    <property type="entry name" value="PAS_4"/>
</dbReference>
<name>A0A7M2WWQ9_9BACT</name>
<feature type="transmembrane region" description="Helical" evidence="5">
    <location>
        <begin position="39"/>
        <end position="62"/>
    </location>
</feature>
<dbReference type="Gene3D" id="3.30.70.270">
    <property type="match status" value="1"/>
</dbReference>
<dbReference type="PROSITE" id="PS50839">
    <property type="entry name" value="CHASE"/>
    <property type="match status" value="1"/>
</dbReference>
<feature type="domain" description="PAC" evidence="7">
    <location>
        <begin position="915"/>
        <end position="967"/>
    </location>
</feature>
<evidence type="ECO:0000313" key="11">
    <source>
        <dbReference type="EMBL" id="QOV89764.1"/>
    </source>
</evidence>
<dbReference type="Gene3D" id="3.20.20.450">
    <property type="entry name" value="EAL domain"/>
    <property type="match status" value="1"/>
</dbReference>
<dbReference type="PANTHER" id="PTHR44757">
    <property type="entry name" value="DIGUANYLATE CYCLASE DGCP"/>
    <property type="match status" value="1"/>
</dbReference>
<dbReference type="Gene3D" id="3.30.450.350">
    <property type="entry name" value="CHASE domain"/>
    <property type="match status" value="1"/>
</dbReference>
<keyword evidence="3 5" id="KW-1133">Transmembrane helix</keyword>
<dbReference type="Pfam" id="PF08448">
    <property type="entry name" value="PAS_4"/>
    <property type="match status" value="2"/>
</dbReference>
<feature type="domain" description="PAS" evidence="6">
    <location>
        <begin position="449"/>
        <end position="494"/>
    </location>
</feature>
<dbReference type="SMART" id="SM00086">
    <property type="entry name" value="PAC"/>
    <property type="match status" value="4"/>
</dbReference>
<feature type="transmembrane region" description="Helical" evidence="5">
    <location>
        <begin position="83"/>
        <end position="102"/>
    </location>
</feature>
<dbReference type="SMART" id="SM01079">
    <property type="entry name" value="CHASE"/>
    <property type="match status" value="1"/>
</dbReference>
<evidence type="ECO:0000256" key="5">
    <source>
        <dbReference type="SAM" id="Phobius"/>
    </source>
</evidence>
<comment type="subcellular location">
    <subcellularLocation>
        <location evidence="1">Membrane</location>
    </subcellularLocation>
</comment>
<dbReference type="InterPro" id="IPR043128">
    <property type="entry name" value="Rev_trsase/Diguanyl_cyclase"/>
</dbReference>
<evidence type="ECO:0000259" key="10">
    <source>
        <dbReference type="PROSITE" id="PS50887"/>
    </source>
</evidence>
<reference evidence="11 12" key="1">
    <citation type="submission" date="2020-10" db="EMBL/GenBank/DDBJ databases">
        <title>Wide distribution of Phycisphaera-like planctomycetes from WD2101 soil group in peatlands and genome analysis of the first cultivated representative.</title>
        <authorList>
            <person name="Dedysh S.N."/>
            <person name="Beletsky A.V."/>
            <person name="Ivanova A."/>
            <person name="Kulichevskaya I.S."/>
            <person name="Suzina N.E."/>
            <person name="Philippov D.A."/>
            <person name="Rakitin A.L."/>
            <person name="Mardanov A.V."/>
            <person name="Ravin N.V."/>
        </authorList>
    </citation>
    <scope>NUCLEOTIDE SEQUENCE [LARGE SCALE GENOMIC DNA]</scope>
    <source>
        <strain evidence="11 12">M1803</strain>
    </source>
</reference>
<evidence type="ECO:0000256" key="2">
    <source>
        <dbReference type="ARBA" id="ARBA00022692"/>
    </source>
</evidence>
<dbReference type="Proteomes" id="UP000593765">
    <property type="component" value="Chromosome"/>
</dbReference>
<evidence type="ECO:0000259" key="6">
    <source>
        <dbReference type="PROSITE" id="PS50112"/>
    </source>
</evidence>
<evidence type="ECO:0000256" key="1">
    <source>
        <dbReference type="ARBA" id="ARBA00004370"/>
    </source>
</evidence>
<dbReference type="CDD" id="cd01949">
    <property type="entry name" value="GGDEF"/>
    <property type="match status" value="1"/>
</dbReference>
<dbReference type="Pfam" id="PF13426">
    <property type="entry name" value="PAS_9"/>
    <property type="match status" value="1"/>
</dbReference>
<dbReference type="PANTHER" id="PTHR44757:SF2">
    <property type="entry name" value="BIOFILM ARCHITECTURE MAINTENANCE PROTEIN MBAA"/>
    <property type="match status" value="1"/>
</dbReference>
<dbReference type="InterPro" id="IPR000700">
    <property type="entry name" value="PAS-assoc_C"/>
</dbReference>
<dbReference type="Pfam" id="PF03924">
    <property type="entry name" value="CHASE"/>
    <property type="match status" value="1"/>
</dbReference>
<dbReference type="InterPro" id="IPR001633">
    <property type="entry name" value="EAL_dom"/>
</dbReference>
<dbReference type="InterPro" id="IPR052155">
    <property type="entry name" value="Biofilm_reg_signaling"/>
</dbReference>
<evidence type="ECO:0000259" key="7">
    <source>
        <dbReference type="PROSITE" id="PS50113"/>
    </source>
</evidence>
<feature type="domain" description="PAC" evidence="7">
    <location>
        <begin position="521"/>
        <end position="575"/>
    </location>
</feature>
<evidence type="ECO:0000256" key="4">
    <source>
        <dbReference type="ARBA" id="ARBA00023136"/>
    </source>
</evidence>
<dbReference type="EMBL" id="CP063458">
    <property type="protein sequence ID" value="QOV89764.1"/>
    <property type="molecule type" value="Genomic_DNA"/>
</dbReference>
<evidence type="ECO:0000259" key="8">
    <source>
        <dbReference type="PROSITE" id="PS50839"/>
    </source>
</evidence>